<dbReference type="Proteomes" id="UP001189624">
    <property type="component" value="Chromosome 4"/>
</dbReference>
<dbReference type="PANTHER" id="PTHR33463:SF196">
    <property type="entry name" value="NB-ARC DOMAIN DISEASE RESISTANCE PROTEIN"/>
    <property type="match status" value="1"/>
</dbReference>
<evidence type="ECO:0000256" key="2">
    <source>
        <dbReference type="ARBA" id="ARBA00022737"/>
    </source>
</evidence>
<dbReference type="EMBL" id="OY731401">
    <property type="protein sequence ID" value="CAJ1949986.1"/>
    <property type="molecule type" value="Genomic_DNA"/>
</dbReference>
<dbReference type="InterPro" id="IPR032675">
    <property type="entry name" value="LRR_dom_sf"/>
</dbReference>
<dbReference type="AlphaFoldDB" id="A0AA86VJA0"/>
<keyword evidence="3" id="KW-0547">Nucleotide-binding</keyword>
<dbReference type="PRINTS" id="PR00364">
    <property type="entry name" value="DISEASERSIST"/>
</dbReference>
<organism evidence="8 9">
    <name type="scientific">Sphenostylis stenocarpa</name>
    <dbReference type="NCBI Taxonomy" id="92480"/>
    <lineage>
        <taxon>Eukaryota</taxon>
        <taxon>Viridiplantae</taxon>
        <taxon>Streptophyta</taxon>
        <taxon>Embryophyta</taxon>
        <taxon>Tracheophyta</taxon>
        <taxon>Spermatophyta</taxon>
        <taxon>Magnoliopsida</taxon>
        <taxon>eudicotyledons</taxon>
        <taxon>Gunneridae</taxon>
        <taxon>Pentapetalae</taxon>
        <taxon>rosids</taxon>
        <taxon>fabids</taxon>
        <taxon>Fabales</taxon>
        <taxon>Fabaceae</taxon>
        <taxon>Papilionoideae</taxon>
        <taxon>50 kb inversion clade</taxon>
        <taxon>NPAAA clade</taxon>
        <taxon>indigoferoid/millettioid clade</taxon>
        <taxon>Phaseoleae</taxon>
        <taxon>Sphenostylis</taxon>
    </lineage>
</organism>
<dbReference type="Pfam" id="PF00931">
    <property type="entry name" value="NB-ARC"/>
    <property type="match status" value="1"/>
</dbReference>
<keyword evidence="6" id="KW-0175">Coiled coil</keyword>
<dbReference type="Gene3D" id="1.10.8.430">
    <property type="entry name" value="Helical domain of apoptotic protease-activating factors"/>
    <property type="match status" value="1"/>
</dbReference>
<evidence type="ECO:0000259" key="7">
    <source>
        <dbReference type="SMART" id="SM00382"/>
    </source>
</evidence>
<dbReference type="InterPro" id="IPR002182">
    <property type="entry name" value="NB-ARC"/>
</dbReference>
<dbReference type="SMART" id="SM00382">
    <property type="entry name" value="AAA"/>
    <property type="match status" value="1"/>
</dbReference>
<evidence type="ECO:0000256" key="4">
    <source>
        <dbReference type="ARBA" id="ARBA00022821"/>
    </source>
</evidence>
<keyword evidence="2" id="KW-0677">Repeat</keyword>
<reference evidence="8" key="1">
    <citation type="submission" date="2023-10" db="EMBL/GenBank/DDBJ databases">
        <authorList>
            <person name="Domelevo Entfellner J.-B."/>
        </authorList>
    </citation>
    <scope>NUCLEOTIDE SEQUENCE</scope>
</reference>
<keyword evidence="5" id="KW-0067">ATP-binding</keyword>
<dbReference type="InterPro" id="IPR042197">
    <property type="entry name" value="Apaf_helical"/>
</dbReference>
<dbReference type="Gene3D" id="3.80.10.10">
    <property type="entry name" value="Ribonuclease Inhibitor"/>
    <property type="match status" value="1"/>
</dbReference>
<dbReference type="InterPro" id="IPR050905">
    <property type="entry name" value="Plant_NBS-LRR"/>
</dbReference>
<evidence type="ECO:0000256" key="5">
    <source>
        <dbReference type="ARBA" id="ARBA00022840"/>
    </source>
</evidence>
<evidence type="ECO:0000256" key="3">
    <source>
        <dbReference type="ARBA" id="ARBA00022741"/>
    </source>
</evidence>
<dbReference type="SUPFAM" id="SSF52540">
    <property type="entry name" value="P-loop containing nucleoside triphosphate hydrolases"/>
    <property type="match status" value="1"/>
</dbReference>
<dbReference type="GO" id="GO:0043531">
    <property type="term" value="F:ADP binding"/>
    <property type="evidence" value="ECO:0007669"/>
    <property type="project" value="InterPro"/>
</dbReference>
<dbReference type="Gramene" id="rna-AYBTSS11_LOCUS14010">
    <property type="protein sequence ID" value="CAJ1949986.1"/>
    <property type="gene ID" value="gene-AYBTSS11_LOCUS14010"/>
</dbReference>
<dbReference type="Gene3D" id="3.40.50.300">
    <property type="entry name" value="P-loop containing nucleotide triphosphate hydrolases"/>
    <property type="match status" value="1"/>
</dbReference>
<evidence type="ECO:0000256" key="6">
    <source>
        <dbReference type="SAM" id="Coils"/>
    </source>
</evidence>
<keyword evidence="9" id="KW-1185">Reference proteome</keyword>
<dbReference type="GO" id="GO:0005524">
    <property type="term" value="F:ATP binding"/>
    <property type="evidence" value="ECO:0007669"/>
    <property type="project" value="UniProtKB-KW"/>
</dbReference>
<feature type="coiled-coil region" evidence="6">
    <location>
        <begin position="17"/>
        <end position="58"/>
    </location>
</feature>
<dbReference type="PANTHER" id="PTHR33463">
    <property type="entry name" value="NB-ARC DOMAIN-CONTAINING PROTEIN-RELATED"/>
    <property type="match status" value="1"/>
</dbReference>
<proteinExistence type="inferred from homology"/>
<dbReference type="SUPFAM" id="SSF52058">
    <property type="entry name" value="L domain-like"/>
    <property type="match status" value="1"/>
</dbReference>
<evidence type="ECO:0000256" key="1">
    <source>
        <dbReference type="ARBA" id="ARBA00008894"/>
    </source>
</evidence>
<comment type="similarity">
    <text evidence="1">Belongs to the disease resistance NB-LRR family.</text>
</comment>
<dbReference type="Pfam" id="PF23598">
    <property type="entry name" value="LRR_14"/>
    <property type="match status" value="1"/>
</dbReference>
<dbReference type="GO" id="GO:0006952">
    <property type="term" value="P:defense response"/>
    <property type="evidence" value="ECO:0007669"/>
    <property type="project" value="UniProtKB-KW"/>
</dbReference>
<keyword evidence="4" id="KW-0611">Plant defense</keyword>
<dbReference type="InterPro" id="IPR057135">
    <property type="entry name" value="At4g27190-like_LRR"/>
</dbReference>
<name>A0AA86VJA0_9FABA</name>
<accession>A0AA86VJA0</accession>
<evidence type="ECO:0000313" key="8">
    <source>
        <dbReference type="EMBL" id="CAJ1949986.1"/>
    </source>
</evidence>
<dbReference type="InterPro" id="IPR055414">
    <property type="entry name" value="LRR_R13L4/SHOC2-like"/>
</dbReference>
<evidence type="ECO:0000313" key="9">
    <source>
        <dbReference type="Proteomes" id="UP001189624"/>
    </source>
</evidence>
<dbReference type="InterPro" id="IPR003593">
    <property type="entry name" value="AAA+_ATPase"/>
</dbReference>
<gene>
    <name evidence="8" type="ORF">AYBTSS11_LOCUS14010</name>
</gene>
<dbReference type="InterPro" id="IPR027417">
    <property type="entry name" value="P-loop_NTPase"/>
</dbReference>
<sequence>MKPQDIFNLIIKVGPYIKKVLKELSSYESRVRELAKDVSKLQRKQKRVQSKAREEERRHGRTIDDEVVQWLKGVDQIICLYGNFLKDEESQYAVFSNGYLPKPAIRYRLSVMVIYITKRVKGLLDTNLDNFSYLSGPPSFDADFDNIRYEMYESRNQTRAEIMAALADSNVGLIGVYGLSGVGKTSLIKEVAMEVKVNMFDEVIMVNVTSRPDIRSIQGQIADNLGVELKEESESGRAARLREILKNPKDKTLLILDNMVVKLDLNMLGIPSANIASSQTNHKTLMISSSEQLLLRQTDGRRIRKIRVEALTEEEAESMFKTMAEMGEDSTFKSLAAQIAKKCRGLPMTIVTTATALKGKSLPIWKDAYRRLESQNLTARPEFSTKLSYELLEDKELKHTFLICARMNHDALITDLVRYCIALGLFQGIYTVREATDRVHALVAKLKDLSLLSDSFSRDRFTMQDVVRDAALSIASQQMNAFALTKGKLDEWPDIDKLKRYTAISFDHCDLTDLMKEFSKPINCPRLRVFHLDNKDPLLHIPDNFFNAMKELRLLTLIGLHLSSLSSIKCLKKLRMLCLERCKLGDLSAIGELEKLRVLSLSGSDYDKLPAEFSQLTKLQILDMSDSFKLENIPAGVLSSLTSLEELYAGSSHIWKGQGNANLSELRQLNQLTTLDIQIPKITHFPENLFFDRLDSYKIVVREFNEYPEWDFKVLEMCEASRYLALQPENGFDIHHWKGIKILFERVENLLLGQLNDVDDIFSELNYEGFPYLKYLSIASNSKVQSIINSKNQNLPEKAFPELESLFLYEVNNMQHIFQSKFTPDSFCNLKIIKIKRCGQLKNVFFSSMIQHLSALETMEVSDCKSLKEIVTMKRDSNRSTDDIKFPGLRSLTLQYLSELNGFYTDDASTGKQALNTKPGELFDEKLDVNDCMNLRYLLSLSMAKILMNLQSLYVSQCGMMESIFKMEVSLTDIEKAFYKILHVIYASISCPTLLCGNSITVYDLQVPWS</sequence>
<feature type="domain" description="AAA+ ATPase" evidence="7">
    <location>
        <begin position="170"/>
        <end position="382"/>
    </location>
</feature>
<dbReference type="Pfam" id="PF23247">
    <property type="entry name" value="LRR_RPS2"/>
    <property type="match status" value="1"/>
</dbReference>
<protein>
    <recommendedName>
        <fullName evidence="7">AAA+ ATPase domain-containing protein</fullName>
    </recommendedName>
</protein>